<evidence type="ECO:0000256" key="8">
    <source>
        <dbReference type="RuleBase" id="RU363032"/>
    </source>
</evidence>
<sequence length="227" mass="25041">MNYTFDFMSVFAQWDRLLLGAWLTIQLSALSIVLGFVLGTLCAIAGKSHLAVLRGLVKAYVEIIRNTPLLVQVFLVFFGLASIGWKLSAETAAVIALTLNVGAYTTEIMRAGINSIHPGQIEAAECLGMSRLHVYWHVVLLPAVERVYPSLTSQFILLMLASSITSQISAEELTATANLVQSETFRSFEVYAVIAVAYLVLSFLFRGAFWLISQMAFVRKRKLGTNL</sequence>
<keyword evidence="7 8" id="KW-0472">Membrane</keyword>
<dbReference type="GO" id="GO:0006865">
    <property type="term" value="P:amino acid transport"/>
    <property type="evidence" value="ECO:0007669"/>
    <property type="project" value="TreeGrafter"/>
</dbReference>
<keyword evidence="4" id="KW-1003">Cell membrane</keyword>
<dbReference type="Proteomes" id="UP000501648">
    <property type="component" value="Chromosome"/>
</dbReference>
<feature type="transmembrane region" description="Helical" evidence="8">
    <location>
        <begin position="67"/>
        <end position="85"/>
    </location>
</feature>
<dbReference type="PANTHER" id="PTHR30614:SF35">
    <property type="entry name" value="ABC TRANSPORTER PERMEASE PROTEIN"/>
    <property type="match status" value="1"/>
</dbReference>
<feature type="domain" description="ABC transmembrane type-1" evidence="9">
    <location>
        <begin position="21"/>
        <end position="209"/>
    </location>
</feature>
<dbReference type="NCBIfam" id="TIGR01726">
    <property type="entry name" value="HEQRo_perm_3TM"/>
    <property type="match status" value="1"/>
</dbReference>
<dbReference type="Pfam" id="PF00528">
    <property type="entry name" value="BPD_transp_1"/>
    <property type="match status" value="1"/>
</dbReference>
<evidence type="ECO:0000256" key="3">
    <source>
        <dbReference type="ARBA" id="ARBA00022448"/>
    </source>
</evidence>
<evidence type="ECO:0000256" key="6">
    <source>
        <dbReference type="ARBA" id="ARBA00022989"/>
    </source>
</evidence>
<feature type="transmembrane region" description="Helical" evidence="8">
    <location>
        <begin position="20"/>
        <end position="46"/>
    </location>
</feature>
<comment type="similarity">
    <text evidence="2">Belongs to the binding-protein-dependent transport system permease family. HisMQ subfamily.</text>
</comment>
<dbReference type="PANTHER" id="PTHR30614">
    <property type="entry name" value="MEMBRANE COMPONENT OF AMINO ACID ABC TRANSPORTER"/>
    <property type="match status" value="1"/>
</dbReference>
<dbReference type="InterPro" id="IPR000515">
    <property type="entry name" value="MetI-like"/>
</dbReference>
<gene>
    <name evidence="10" type="ORF">C798_22325</name>
</gene>
<evidence type="ECO:0000256" key="4">
    <source>
        <dbReference type="ARBA" id="ARBA00022475"/>
    </source>
</evidence>
<comment type="subcellular location">
    <subcellularLocation>
        <location evidence="1">Cell inner membrane</location>
        <topology evidence="1">Multi-pass membrane protein</topology>
    </subcellularLocation>
    <subcellularLocation>
        <location evidence="8">Cell membrane</location>
        <topology evidence="8">Multi-pass membrane protein</topology>
    </subcellularLocation>
</comment>
<dbReference type="RefSeq" id="WP_017452450.1">
    <property type="nucleotide sequence ID" value="NZ_CP008956.1"/>
</dbReference>
<dbReference type="CDD" id="cd06261">
    <property type="entry name" value="TM_PBP2"/>
    <property type="match status" value="1"/>
</dbReference>
<dbReference type="Gene3D" id="1.10.3720.10">
    <property type="entry name" value="MetI-like"/>
    <property type="match status" value="1"/>
</dbReference>
<dbReference type="SUPFAM" id="SSF161098">
    <property type="entry name" value="MetI-like"/>
    <property type="match status" value="1"/>
</dbReference>
<dbReference type="InterPro" id="IPR010065">
    <property type="entry name" value="AA_ABC_transptr_permease_3TM"/>
</dbReference>
<dbReference type="PROSITE" id="PS50928">
    <property type="entry name" value="ABC_TM1"/>
    <property type="match status" value="1"/>
</dbReference>
<feature type="transmembrane region" description="Helical" evidence="8">
    <location>
        <begin position="190"/>
        <end position="212"/>
    </location>
</feature>
<dbReference type="InterPro" id="IPR035906">
    <property type="entry name" value="MetI-like_sf"/>
</dbReference>
<dbReference type="EMBL" id="CP008956">
    <property type="protein sequence ID" value="QJQ02865.1"/>
    <property type="molecule type" value="Genomic_DNA"/>
</dbReference>
<reference evidence="10 11" key="1">
    <citation type="journal article" date="2012" name="J. Bacteriol.">
        <title>Genome sequence of the pathogenic Herbaspirillum seropedicae strain Os34, isolated from rice roots.</title>
        <authorList>
            <person name="Ye W."/>
            <person name="Ye S."/>
            <person name="Liu J."/>
            <person name="Chang S."/>
            <person name="Chen M."/>
            <person name="Zhu B."/>
            <person name="Guo L."/>
            <person name="An Q."/>
        </authorList>
    </citation>
    <scope>NUCLEOTIDE SEQUENCE [LARGE SCALE GENOMIC DNA]</scope>
    <source>
        <strain evidence="10 11">Os34</strain>
    </source>
</reference>
<accession>A0A6M3ZW32</accession>
<evidence type="ECO:0000313" key="11">
    <source>
        <dbReference type="Proteomes" id="UP000501648"/>
    </source>
</evidence>
<organism evidence="10 11">
    <name type="scientific">Herbaspirillum rubrisubalbicans Os34</name>
    <dbReference type="NCBI Taxonomy" id="1235827"/>
    <lineage>
        <taxon>Bacteria</taxon>
        <taxon>Pseudomonadati</taxon>
        <taxon>Pseudomonadota</taxon>
        <taxon>Betaproteobacteria</taxon>
        <taxon>Burkholderiales</taxon>
        <taxon>Oxalobacteraceae</taxon>
        <taxon>Herbaspirillum</taxon>
    </lineage>
</organism>
<dbReference type="InterPro" id="IPR043429">
    <property type="entry name" value="ArtM/GltK/GlnP/TcyL/YhdX-like"/>
</dbReference>
<protein>
    <submittedName>
        <fullName evidence="10">Amino acid ABC transporter permease</fullName>
    </submittedName>
</protein>
<evidence type="ECO:0000256" key="2">
    <source>
        <dbReference type="ARBA" id="ARBA00010072"/>
    </source>
</evidence>
<evidence type="ECO:0000313" key="10">
    <source>
        <dbReference type="EMBL" id="QJQ02865.1"/>
    </source>
</evidence>
<dbReference type="AlphaFoldDB" id="A0A6M3ZW32"/>
<dbReference type="GO" id="GO:0022857">
    <property type="term" value="F:transmembrane transporter activity"/>
    <property type="evidence" value="ECO:0007669"/>
    <property type="project" value="InterPro"/>
</dbReference>
<dbReference type="GO" id="GO:0043190">
    <property type="term" value="C:ATP-binding cassette (ABC) transporter complex"/>
    <property type="evidence" value="ECO:0007669"/>
    <property type="project" value="InterPro"/>
</dbReference>
<keyword evidence="3 8" id="KW-0813">Transport</keyword>
<evidence type="ECO:0000256" key="5">
    <source>
        <dbReference type="ARBA" id="ARBA00022692"/>
    </source>
</evidence>
<proteinExistence type="inferred from homology"/>
<name>A0A6M3ZW32_9BURK</name>
<keyword evidence="5 8" id="KW-0812">Transmembrane</keyword>
<keyword evidence="6 8" id="KW-1133">Transmembrane helix</keyword>
<evidence type="ECO:0000256" key="1">
    <source>
        <dbReference type="ARBA" id="ARBA00004429"/>
    </source>
</evidence>
<evidence type="ECO:0000259" key="9">
    <source>
        <dbReference type="PROSITE" id="PS50928"/>
    </source>
</evidence>
<evidence type="ECO:0000256" key="7">
    <source>
        <dbReference type="ARBA" id="ARBA00023136"/>
    </source>
</evidence>